<feature type="binding site" evidence="12">
    <location>
        <position position="537"/>
    </location>
    <ligand>
        <name>Zn(2+)</name>
        <dbReference type="ChEBI" id="CHEBI:29105"/>
        <label>1</label>
    </ligand>
</feature>
<evidence type="ECO:0000256" key="10">
    <source>
        <dbReference type="ARBA" id="ARBA00023235"/>
    </source>
</evidence>
<evidence type="ECO:0000313" key="15">
    <source>
        <dbReference type="EMBL" id="GET32161.1"/>
    </source>
</evidence>
<keyword evidence="4 12" id="KW-0547">Nucleotide-binding</keyword>
<evidence type="ECO:0000256" key="6">
    <source>
        <dbReference type="ARBA" id="ARBA00022806"/>
    </source>
</evidence>
<keyword evidence="1 12" id="KW-0639">Primosome</keyword>
<dbReference type="CDD" id="cd17929">
    <property type="entry name" value="DEXHc_priA"/>
    <property type="match status" value="1"/>
</dbReference>
<evidence type="ECO:0000259" key="14">
    <source>
        <dbReference type="PROSITE" id="PS51194"/>
    </source>
</evidence>
<evidence type="ECO:0000256" key="12">
    <source>
        <dbReference type="HAMAP-Rule" id="MF_00983"/>
    </source>
</evidence>
<comment type="subunit">
    <text evidence="12">Component of the replication restart primosome.</text>
</comment>
<dbReference type="EMBL" id="BLAX01000001">
    <property type="protein sequence ID" value="GET32161.1"/>
    <property type="molecule type" value="Genomic_DNA"/>
</dbReference>
<evidence type="ECO:0000256" key="9">
    <source>
        <dbReference type="ARBA" id="ARBA00023125"/>
    </source>
</evidence>
<dbReference type="PANTHER" id="PTHR30580">
    <property type="entry name" value="PRIMOSOMAL PROTEIN N"/>
    <property type="match status" value="1"/>
</dbReference>
<dbReference type="PANTHER" id="PTHR30580:SF0">
    <property type="entry name" value="PRIMOSOMAL PROTEIN N"/>
    <property type="match status" value="1"/>
</dbReference>
<dbReference type="AlphaFoldDB" id="A0A5M4AX38"/>
<dbReference type="PROSITE" id="PS51194">
    <property type="entry name" value="HELICASE_CTER"/>
    <property type="match status" value="1"/>
</dbReference>
<evidence type="ECO:0000256" key="7">
    <source>
        <dbReference type="ARBA" id="ARBA00022833"/>
    </source>
</evidence>
<keyword evidence="3 12" id="KW-0479">Metal-binding</keyword>
<protein>
    <recommendedName>
        <fullName evidence="12">Replication restart protein PriA</fullName>
    </recommendedName>
    <alternativeName>
        <fullName evidence="12">ATP-dependent DNA helicase PriA</fullName>
        <ecNumber evidence="12">5.6.2.4</ecNumber>
    </alternativeName>
    <alternativeName>
        <fullName evidence="12">DNA 3'-5' helicase PriA</fullName>
    </alternativeName>
</protein>
<gene>
    <name evidence="12 15" type="primary">priA</name>
    <name evidence="15" type="ORF">PbJCM13498_10240</name>
</gene>
<keyword evidence="7 12" id="KW-0862">Zinc</keyword>
<dbReference type="GO" id="GO:1990077">
    <property type="term" value="C:primosome complex"/>
    <property type="evidence" value="ECO:0007669"/>
    <property type="project" value="UniProtKB-UniRule"/>
</dbReference>
<feature type="binding site" evidence="12">
    <location>
        <position position="546"/>
    </location>
    <ligand>
        <name>Zn(2+)</name>
        <dbReference type="ChEBI" id="CHEBI:29105"/>
        <label>2</label>
    </ligand>
</feature>
<dbReference type="Pfam" id="PF18074">
    <property type="entry name" value="PriA_C"/>
    <property type="match status" value="1"/>
</dbReference>
<feature type="binding site" evidence="12">
    <location>
        <position position="549"/>
    </location>
    <ligand>
        <name>Zn(2+)</name>
        <dbReference type="ChEBI" id="CHEBI:29105"/>
        <label>2</label>
    </ligand>
</feature>
<keyword evidence="6 12" id="KW-0347">Helicase</keyword>
<evidence type="ECO:0000256" key="5">
    <source>
        <dbReference type="ARBA" id="ARBA00022801"/>
    </source>
</evidence>
<keyword evidence="10 12" id="KW-0413">Isomerase</keyword>
<dbReference type="CDD" id="cd18804">
    <property type="entry name" value="SF2_C_priA"/>
    <property type="match status" value="1"/>
</dbReference>
<dbReference type="PROSITE" id="PS51192">
    <property type="entry name" value="HELICASE_ATP_BIND_1"/>
    <property type="match status" value="1"/>
</dbReference>
<evidence type="ECO:0000256" key="11">
    <source>
        <dbReference type="ARBA" id="ARBA00048988"/>
    </source>
</evidence>
<evidence type="ECO:0000256" key="1">
    <source>
        <dbReference type="ARBA" id="ARBA00022515"/>
    </source>
</evidence>
<organism evidence="15 16">
    <name type="scientific">Prolixibacter bellariivorans</name>
    <dbReference type="NCBI Taxonomy" id="314319"/>
    <lineage>
        <taxon>Bacteria</taxon>
        <taxon>Pseudomonadati</taxon>
        <taxon>Bacteroidota</taxon>
        <taxon>Bacteroidia</taxon>
        <taxon>Marinilabiliales</taxon>
        <taxon>Prolixibacteraceae</taxon>
        <taxon>Prolixibacter</taxon>
    </lineage>
</organism>
<dbReference type="SUPFAM" id="SSF52540">
    <property type="entry name" value="P-loop containing nucleoside triphosphate hydrolases"/>
    <property type="match status" value="1"/>
</dbReference>
<dbReference type="GO" id="GO:0006310">
    <property type="term" value="P:DNA recombination"/>
    <property type="evidence" value="ECO:0007669"/>
    <property type="project" value="InterPro"/>
</dbReference>
<feature type="binding site" evidence="12">
    <location>
        <position position="580"/>
    </location>
    <ligand>
        <name>Zn(2+)</name>
        <dbReference type="ChEBI" id="CHEBI:29105"/>
        <label>1</label>
    </ligand>
</feature>
<proteinExistence type="inferred from homology"/>
<sequence length="830" mass="95685">MIHHPQRFVDVILPLPLPGKFTYSVPEEMNGELQPGVRVIVQFGKKKFYSALIHRIHNEEPSGYEIKSIETVLDKQPVVHPELFEFWEWIASYYHCSLGEVMKAALPSGLKLESETRVIFNPEFEEDKNDLSSRERLILTFLRIRKISSVSDLNRADEKGNAYSVIKSLLSRGAISVEESLRSGYKPRTETFVRLAEAYSGESRLTELVDDLSRAPKQQELLMRFLEYTRFGNEEAIPEYSKKRLLEKVGTTTATLNTLIKKGVFELAERRVDRLSQYAGNIREGFELSQAQEQAYAEIEQNLEEKQVTLLHGVTSSGKTEIYIRLIKKYIQENKQVLYLLPEIALTTQIVQRLKQVFGDKAGIYHSRFNDAERVEIWNKVLNFDPESDENQYQVIIGARSSVFLPYRFPGLIIVDEEHENSYKQFDPAPRYHARDAAIVLSHLTGARVLLGTATPAIESYFNALSGKYGLVELSERFKQIELPKILTADLRDAYKRKQMRGHFTPLLFEEIEKALEANEQVILFQNRRGFAPFIECKTCGWVPKCKHCDVSLTYHKHNNSLVCHYCGYTIHHPTNCQACGSNEINTKGFGTEKIEDEVSLIFPEARIARMDLDTTRARKSFEKIIHDYDSGKIDILIGTQMVTKGLDFQNVSVVGILNADNLLNYPDFRAYERSYQLMAQVSGRAGRKYRQGKVIIQTSEPDHHIIQQVIQNDYLGMYKGQLAERKHFKYPPYYRLIGLVLKHRDKREVERIANQLASMLKRSFRSRVLGPEDPVINRIQNWYIKQFWLKIEREISIVSAKKKLQEILDEVKTQPGNSGVQINIDVDPM</sequence>
<dbReference type="GO" id="GO:0008270">
    <property type="term" value="F:zinc ion binding"/>
    <property type="evidence" value="ECO:0007669"/>
    <property type="project" value="UniProtKB-UniRule"/>
</dbReference>
<dbReference type="InterPro" id="IPR040498">
    <property type="entry name" value="PriA_CRR"/>
</dbReference>
<comment type="cofactor">
    <cofactor evidence="12">
        <name>Zn(2+)</name>
        <dbReference type="ChEBI" id="CHEBI:29105"/>
    </cofactor>
    <text evidence="12">Binds 2 zinc ions per subunit.</text>
</comment>
<keyword evidence="5 12" id="KW-0378">Hydrolase</keyword>
<feature type="binding site" evidence="12">
    <location>
        <position position="540"/>
    </location>
    <ligand>
        <name>Zn(2+)</name>
        <dbReference type="ChEBI" id="CHEBI:29105"/>
        <label>1</label>
    </ligand>
</feature>
<keyword evidence="8 12" id="KW-0067">ATP-binding</keyword>
<feature type="binding site" evidence="12">
    <location>
        <position position="577"/>
    </location>
    <ligand>
        <name>Zn(2+)</name>
        <dbReference type="ChEBI" id="CHEBI:29105"/>
        <label>1</label>
    </ligand>
</feature>
<dbReference type="OrthoDB" id="9759544at2"/>
<evidence type="ECO:0000256" key="3">
    <source>
        <dbReference type="ARBA" id="ARBA00022723"/>
    </source>
</evidence>
<dbReference type="NCBIfam" id="TIGR00595">
    <property type="entry name" value="priA"/>
    <property type="match status" value="1"/>
</dbReference>
<feature type="domain" description="Helicase ATP-binding" evidence="13">
    <location>
        <begin position="300"/>
        <end position="474"/>
    </location>
</feature>
<evidence type="ECO:0000259" key="13">
    <source>
        <dbReference type="PROSITE" id="PS51192"/>
    </source>
</evidence>
<dbReference type="GO" id="GO:0006270">
    <property type="term" value="P:DNA replication initiation"/>
    <property type="evidence" value="ECO:0007669"/>
    <property type="project" value="TreeGrafter"/>
</dbReference>
<dbReference type="InterPro" id="IPR005259">
    <property type="entry name" value="PriA"/>
</dbReference>
<comment type="catalytic activity">
    <reaction evidence="11 12">
        <text>ATP + H2O = ADP + phosphate + H(+)</text>
        <dbReference type="Rhea" id="RHEA:13065"/>
        <dbReference type="ChEBI" id="CHEBI:15377"/>
        <dbReference type="ChEBI" id="CHEBI:15378"/>
        <dbReference type="ChEBI" id="CHEBI:30616"/>
        <dbReference type="ChEBI" id="CHEBI:43474"/>
        <dbReference type="ChEBI" id="CHEBI:456216"/>
        <dbReference type="EC" id="5.6.2.4"/>
    </reaction>
</comment>
<dbReference type="GO" id="GO:0006302">
    <property type="term" value="P:double-strand break repair"/>
    <property type="evidence" value="ECO:0007669"/>
    <property type="project" value="InterPro"/>
</dbReference>
<dbReference type="GO" id="GO:0043138">
    <property type="term" value="F:3'-5' DNA helicase activity"/>
    <property type="evidence" value="ECO:0007669"/>
    <property type="project" value="UniProtKB-EC"/>
</dbReference>
<dbReference type="Gene3D" id="3.40.50.300">
    <property type="entry name" value="P-loop containing nucleotide triphosphate hydrolases"/>
    <property type="match status" value="2"/>
</dbReference>
<feature type="domain" description="Helicase C-terminal" evidence="14">
    <location>
        <begin position="547"/>
        <end position="729"/>
    </location>
</feature>
<dbReference type="InterPro" id="IPR011545">
    <property type="entry name" value="DEAD/DEAH_box_helicase_dom"/>
</dbReference>
<dbReference type="GO" id="GO:0003677">
    <property type="term" value="F:DNA binding"/>
    <property type="evidence" value="ECO:0007669"/>
    <property type="project" value="UniProtKB-UniRule"/>
</dbReference>
<dbReference type="GO" id="GO:0005524">
    <property type="term" value="F:ATP binding"/>
    <property type="evidence" value="ECO:0007669"/>
    <property type="project" value="UniProtKB-UniRule"/>
</dbReference>
<dbReference type="GO" id="GO:0006269">
    <property type="term" value="P:DNA replication, synthesis of primer"/>
    <property type="evidence" value="ECO:0007669"/>
    <property type="project" value="UniProtKB-KW"/>
</dbReference>
<dbReference type="FunFam" id="3.40.50.300:FF:000489">
    <property type="entry name" value="Primosome assembly protein PriA"/>
    <property type="match status" value="1"/>
</dbReference>
<dbReference type="InterPro" id="IPR001650">
    <property type="entry name" value="Helicase_C-like"/>
</dbReference>
<dbReference type="GO" id="GO:0016887">
    <property type="term" value="F:ATP hydrolysis activity"/>
    <property type="evidence" value="ECO:0007669"/>
    <property type="project" value="RHEA"/>
</dbReference>
<keyword evidence="16" id="KW-1185">Reference proteome</keyword>
<dbReference type="RefSeq" id="WP_025863344.1">
    <property type="nucleotide sequence ID" value="NZ_BLAX01000001.1"/>
</dbReference>
<feature type="binding site" evidence="12">
    <location>
        <position position="564"/>
    </location>
    <ligand>
        <name>Zn(2+)</name>
        <dbReference type="ChEBI" id="CHEBI:29105"/>
        <label>2</label>
    </ligand>
</feature>
<dbReference type="Pfam" id="PF18319">
    <property type="entry name" value="Zn_ribbon_PriA"/>
    <property type="match status" value="1"/>
</dbReference>
<dbReference type="InterPro" id="IPR027417">
    <property type="entry name" value="P-loop_NTPase"/>
</dbReference>
<dbReference type="InterPro" id="IPR014001">
    <property type="entry name" value="Helicase_ATP-bd"/>
</dbReference>
<evidence type="ECO:0000256" key="4">
    <source>
        <dbReference type="ARBA" id="ARBA00022741"/>
    </source>
</evidence>
<dbReference type="InterPro" id="IPR042115">
    <property type="entry name" value="PriA_3primeBD_sf"/>
</dbReference>
<evidence type="ECO:0000256" key="8">
    <source>
        <dbReference type="ARBA" id="ARBA00022840"/>
    </source>
</evidence>
<evidence type="ECO:0000313" key="16">
    <source>
        <dbReference type="Proteomes" id="UP000391834"/>
    </source>
</evidence>
<feature type="binding site" evidence="12">
    <location>
        <position position="567"/>
    </location>
    <ligand>
        <name>Zn(2+)</name>
        <dbReference type="ChEBI" id="CHEBI:29105"/>
        <label>2</label>
    </ligand>
</feature>
<dbReference type="InterPro" id="IPR041236">
    <property type="entry name" value="PriA_C"/>
</dbReference>
<dbReference type="EC" id="5.6.2.4" evidence="12"/>
<comment type="catalytic activity">
    <reaction evidence="12">
        <text>Couples ATP hydrolysis with the unwinding of duplex DNA by translocating in the 3'-5' direction.</text>
        <dbReference type="EC" id="5.6.2.4"/>
    </reaction>
</comment>
<dbReference type="SMART" id="SM00490">
    <property type="entry name" value="HELICc"/>
    <property type="match status" value="1"/>
</dbReference>
<comment type="similarity">
    <text evidence="12">Belongs to the helicase family. PriA subfamily.</text>
</comment>
<keyword evidence="2 12" id="KW-0235">DNA replication</keyword>
<comment type="caution">
    <text evidence="15">The sequence shown here is derived from an EMBL/GenBank/DDBJ whole genome shotgun (WGS) entry which is preliminary data.</text>
</comment>
<comment type="function">
    <text evidence="12">Initiates the restart of stalled replication forks, which reloads the replicative helicase on sites other than the origin of replication. Recognizes and binds to abandoned replication forks and remodels them to uncover a helicase loading site. Promotes assembly of the primosome at these replication forks.</text>
</comment>
<dbReference type="Proteomes" id="UP000391834">
    <property type="component" value="Unassembled WGS sequence"/>
</dbReference>
<name>A0A5M4AX38_9BACT</name>
<dbReference type="FunFam" id="3.40.1440.60:FF:000001">
    <property type="entry name" value="Primosomal protein N"/>
    <property type="match status" value="1"/>
</dbReference>
<accession>A0A5M4AX38</accession>
<dbReference type="InterPro" id="IPR041222">
    <property type="entry name" value="PriA_3primeBD"/>
</dbReference>
<evidence type="ECO:0000256" key="2">
    <source>
        <dbReference type="ARBA" id="ARBA00022705"/>
    </source>
</evidence>
<reference evidence="15 16" key="1">
    <citation type="submission" date="2019-10" db="EMBL/GenBank/DDBJ databases">
        <title>Prolixibacter strains distinguished by the presence of nitrate reductase genes were adept at nitrate-dependent anaerobic corrosion of metallic iron and carbon steel.</title>
        <authorList>
            <person name="Iino T."/>
            <person name="Shono N."/>
            <person name="Ito K."/>
            <person name="Nakamura R."/>
            <person name="Sueoka K."/>
            <person name="Harayama S."/>
            <person name="Ohkuma M."/>
        </authorList>
    </citation>
    <scope>NUCLEOTIDE SEQUENCE [LARGE SCALE GENOMIC DNA]</scope>
    <source>
        <strain evidence="15 16">JCM 13498</strain>
    </source>
</reference>
<dbReference type="Gene3D" id="3.40.1440.60">
    <property type="entry name" value="PriA, 3(prime) DNA-binding domain"/>
    <property type="match status" value="1"/>
</dbReference>
<dbReference type="Pfam" id="PF00271">
    <property type="entry name" value="Helicase_C"/>
    <property type="match status" value="1"/>
</dbReference>
<dbReference type="HAMAP" id="MF_00983">
    <property type="entry name" value="PriA"/>
    <property type="match status" value="1"/>
</dbReference>
<dbReference type="Pfam" id="PF17764">
    <property type="entry name" value="PriA_3primeBD"/>
    <property type="match status" value="1"/>
</dbReference>
<dbReference type="Pfam" id="PF00270">
    <property type="entry name" value="DEAD"/>
    <property type="match status" value="1"/>
</dbReference>
<dbReference type="SMART" id="SM00487">
    <property type="entry name" value="DEXDc"/>
    <property type="match status" value="1"/>
</dbReference>
<keyword evidence="9 12" id="KW-0238">DNA-binding</keyword>